<dbReference type="OrthoDB" id="1020722at2759"/>
<proteinExistence type="predicted"/>
<dbReference type="PROSITE" id="PS50081">
    <property type="entry name" value="ZF_DAG_PE_2"/>
    <property type="match status" value="1"/>
</dbReference>
<evidence type="ECO:0000313" key="6">
    <source>
        <dbReference type="Proteomes" id="UP000187203"/>
    </source>
</evidence>
<dbReference type="Proteomes" id="UP000187203">
    <property type="component" value="Unassembled WGS sequence"/>
</dbReference>
<dbReference type="PANTHER" id="PTHR32410">
    <property type="entry name" value="CYSTEINE/HISTIDINE-RICH C1 DOMAIN FAMILY PROTEIN"/>
    <property type="match status" value="1"/>
</dbReference>
<comment type="caution">
    <text evidence="5">The sequence shown here is derived from an EMBL/GenBank/DDBJ whole genome shotgun (WGS) entry which is preliminary data.</text>
</comment>
<dbReference type="Pfam" id="PF03107">
    <property type="entry name" value="C1_2"/>
    <property type="match status" value="4"/>
</dbReference>
<dbReference type="GO" id="GO:0046872">
    <property type="term" value="F:metal ion binding"/>
    <property type="evidence" value="ECO:0007669"/>
    <property type="project" value="UniProtKB-KW"/>
</dbReference>
<evidence type="ECO:0000259" key="4">
    <source>
        <dbReference type="PROSITE" id="PS50081"/>
    </source>
</evidence>
<dbReference type="AlphaFoldDB" id="A0A1R3KY02"/>
<sequence>MAQEENFGHDHPLILLNGDEQSNNEIEIEGSCFRCQEKVLLSNRHYSCVQCSGFYLHKVCAEAPLQIINHPFHLGHHPLVLRQNHPLISICGFCSQMAVNMRFGYHCSCGLDLHFACALFAYYIAQSNLKELEGVELQEYPFTKYSIEIAPEQVRIMFPMSMLVNKKSDDLVPLKINHVCHRRHPLLLQFPTLESPSCKVCQNSMSSNEFAYCCLHCEFALHIECVSPSPSPIIEHKSHQHPFTLFWRRAPFMCDACGFEGNLVAYVCCTCNIIVHEKCTSLPRRIKSRWHDDHCLSHTYFLEDENFKNDRDCICIVCLDQVNTDLGSYSCSHYQIIAHANCATKDDKWYSAVEEENEDDDKSSDILALSPITVIETNDAGEATKIKHFKHIHNLMLECDFFLHKVCAELSKKKRVWLHECKDLLTLVSGLFYWQCHGCGEDVRHWAYYCKKCKYAVGPECLTLPTRAQHKCDEKHFLALTYHDENDYSATHYCDICEERRDPSLWFYRCATCDTFAHVKCVLGQYPFIKVGSIVKFDDGTAGTFVKEIYYYPKCVDCGKPCQDLAVELGEPSCSSIAHFKCRTGHNLVL</sequence>
<keyword evidence="6" id="KW-1185">Reference proteome</keyword>
<evidence type="ECO:0000256" key="3">
    <source>
        <dbReference type="ARBA" id="ARBA00022833"/>
    </source>
</evidence>
<keyword evidence="1" id="KW-0479">Metal-binding</keyword>
<dbReference type="InterPro" id="IPR002219">
    <property type="entry name" value="PKC_DAG/PE"/>
</dbReference>
<evidence type="ECO:0000256" key="1">
    <source>
        <dbReference type="ARBA" id="ARBA00022723"/>
    </source>
</evidence>
<evidence type="ECO:0000313" key="5">
    <source>
        <dbReference type="EMBL" id="OMP11917.1"/>
    </source>
</evidence>
<dbReference type="InterPro" id="IPR046349">
    <property type="entry name" value="C1-like_sf"/>
</dbReference>
<accession>A0A1R3KY02</accession>
<organism evidence="5 6">
    <name type="scientific">Corchorus olitorius</name>
    <dbReference type="NCBI Taxonomy" id="93759"/>
    <lineage>
        <taxon>Eukaryota</taxon>
        <taxon>Viridiplantae</taxon>
        <taxon>Streptophyta</taxon>
        <taxon>Embryophyta</taxon>
        <taxon>Tracheophyta</taxon>
        <taxon>Spermatophyta</taxon>
        <taxon>Magnoliopsida</taxon>
        <taxon>eudicotyledons</taxon>
        <taxon>Gunneridae</taxon>
        <taxon>Pentapetalae</taxon>
        <taxon>rosids</taxon>
        <taxon>malvids</taxon>
        <taxon>Malvales</taxon>
        <taxon>Malvaceae</taxon>
        <taxon>Grewioideae</taxon>
        <taxon>Apeibeae</taxon>
        <taxon>Corchorus</taxon>
    </lineage>
</organism>
<keyword evidence="2" id="KW-0677">Repeat</keyword>
<evidence type="ECO:0000256" key="2">
    <source>
        <dbReference type="ARBA" id="ARBA00022737"/>
    </source>
</evidence>
<dbReference type="InterPro" id="IPR053192">
    <property type="entry name" value="Vacuole_Formation_Reg"/>
</dbReference>
<feature type="domain" description="Phorbol-ester/DAG-type" evidence="4">
    <location>
        <begin position="240"/>
        <end position="295"/>
    </location>
</feature>
<dbReference type="PANTHER" id="PTHR32410:SF169">
    <property type="entry name" value="C1 DOMAIN FAMILY PROTEIN, PUTATIVE-RELATED"/>
    <property type="match status" value="1"/>
</dbReference>
<name>A0A1R3KY02_9ROSI</name>
<reference evidence="6" key="1">
    <citation type="submission" date="2013-09" db="EMBL/GenBank/DDBJ databases">
        <title>Corchorus olitorius genome sequencing.</title>
        <authorList>
            <person name="Alam M."/>
            <person name="Haque M.S."/>
            <person name="Islam M.S."/>
            <person name="Emdad E.M."/>
            <person name="Islam M.M."/>
            <person name="Ahmed B."/>
            <person name="Halim A."/>
            <person name="Hossen Q.M.M."/>
            <person name="Hossain M.Z."/>
            <person name="Ahmed R."/>
            <person name="Khan M.M."/>
            <person name="Islam R."/>
            <person name="Rashid M.M."/>
            <person name="Khan S.A."/>
            <person name="Rahman M.S."/>
            <person name="Alam M."/>
            <person name="Yahiya A.S."/>
            <person name="Khan M.S."/>
            <person name="Azam M.S."/>
            <person name="Haque T."/>
            <person name="Lashkar M.Z.H."/>
            <person name="Akhand A.I."/>
            <person name="Morshed G."/>
            <person name="Roy S."/>
            <person name="Uddin K.S."/>
            <person name="Rabeya T."/>
            <person name="Hossain A.S."/>
            <person name="Chowdhury A."/>
            <person name="Snigdha A.R."/>
            <person name="Mortoza M.S."/>
            <person name="Matin S.A."/>
            <person name="Hoque S.M.E."/>
            <person name="Islam M.K."/>
            <person name="Roy D.K."/>
            <person name="Haider R."/>
            <person name="Moosa M.M."/>
            <person name="Elias S.M."/>
            <person name="Hasan A.M."/>
            <person name="Jahan S."/>
            <person name="Shafiuddin M."/>
            <person name="Mahmood N."/>
            <person name="Shommy N.S."/>
        </authorList>
    </citation>
    <scope>NUCLEOTIDE SEQUENCE [LARGE SCALE GENOMIC DNA]</scope>
    <source>
        <strain evidence="6">cv. O-4</strain>
    </source>
</reference>
<dbReference type="InterPro" id="IPR004146">
    <property type="entry name" value="DC1"/>
</dbReference>
<dbReference type="SUPFAM" id="SSF57889">
    <property type="entry name" value="Cysteine-rich domain"/>
    <property type="match status" value="3"/>
</dbReference>
<keyword evidence="3" id="KW-0862">Zinc</keyword>
<dbReference type="STRING" id="93759.A0A1R3KY02"/>
<dbReference type="EMBL" id="AWUE01010108">
    <property type="protein sequence ID" value="OMP11917.1"/>
    <property type="molecule type" value="Genomic_DNA"/>
</dbReference>
<protein>
    <submittedName>
        <fullName evidence="5">Zinc finger, RING/FYVE/PHD-type</fullName>
    </submittedName>
</protein>
<gene>
    <name evidence="5" type="ORF">COLO4_03597</name>
</gene>